<dbReference type="EMBL" id="JAHKRT010000010">
    <property type="protein sequence ID" value="MBU3079474.1"/>
    <property type="molecule type" value="Genomic_DNA"/>
</dbReference>
<accession>A0ABS6BMR0</accession>
<proteinExistence type="predicted"/>
<name>A0ABS6BMR0_9SPHN</name>
<organism evidence="1 2">
    <name type="scientific">Sphingomonas quercus</name>
    <dbReference type="NCBI Taxonomy" id="2842451"/>
    <lineage>
        <taxon>Bacteria</taxon>
        <taxon>Pseudomonadati</taxon>
        <taxon>Pseudomonadota</taxon>
        <taxon>Alphaproteobacteria</taxon>
        <taxon>Sphingomonadales</taxon>
        <taxon>Sphingomonadaceae</taxon>
        <taxon>Sphingomonas</taxon>
    </lineage>
</organism>
<gene>
    <name evidence="1" type="ORF">KOF26_16580</name>
</gene>
<keyword evidence="2" id="KW-1185">Reference proteome</keyword>
<reference evidence="1 2" key="1">
    <citation type="submission" date="2021-06" db="EMBL/GenBank/DDBJ databases">
        <title>Sphingomonas sp. XMGL2, whole genome shotgun sequencing project.</title>
        <authorList>
            <person name="Zhao G."/>
            <person name="Shen L."/>
        </authorList>
    </citation>
    <scope>NUCLEOTIDE SEQUENCE [LARGE SCALE GENOMIC DNA]</scope>
    <source>
        <strain evidence="1 2">XMGL2</strain>
    </source>
</reference>
<evidence type="ECO:0000313" key="2">
    <source>
        <dbReference type="Proteomes" id="UP000776276"/>
    </source>
</evidence>
<evidence type="ECO:0000313" key="1">
    <source>
        <dbReference type="EMBL" id="MBU3079474.1"/>
    </source>
</evidence>
<comment type="caution">
    <text evidence="1">The sequence shown here is derived from an EMBL/GenBank/DDBJ whole genome shotgun (WGS) entry which is preliminary data.</text>
</comment>
<dbReference type="Proteomes" id="UP000776276">
    <property type="component" value="Unassembled WGS sequence"/>
</dbReference>
<sequence length="73" mass="7870">MRNQGHGLGPLRFALRRCSVDAIDPGHGKGVDGLKPARRRFVVIEDRIGICAARLSARAVFASKAASWDDVPS</sequence>
<protein>
    <submittedName>
        <fullName evidence="1">Uncharacterized protein</fullName>
    </submittedName>
</protein>